<evidence type="ECO:0000256" key="6">
    <source>
        <dbReference type="ARBA" id="ARBA00036820"/>
    </source>
</evidence>
<reference evidence="12 13" key="1">
    <citation type="submission" date="2022-05" db="EMBL/GenBank/DDBJ databases">
        <authorList>
            <consortium name="Genoscope - CEA"/>
            <person name="William W."/>
        </authorList>
    </citation>
    <scope>NUCLEOTIDE SEQUENCE [LARGE SCALE GENOMIC DNA]</scope>
</reference>
<comment type="caution">
    <text evidence="12">The sequence shown here is derived from an EMBL/GenBank/DDBJ whole genome shotgun (WGS) entry which is preliminary data.</text>
</comment>
<dbReference type="PANTHER" id="PTHR21064:SF1">
    <property type="entry name" value="HYDROXYLYSINE KINASE"/>
    <property type="match status" value="1"/>
</dbReference>
<evidence type="ECO:0000256" key="10">
    <source>
        <dbReference type="SAM" id="MobiDB-lite"/>
    </source>
</evidence>
<keyword evidence="13" id="KW-1185">Reference proteome</keyword>
<feature type="compositionally biased region" description="Basic and acidic residues" evidence="10">
    <location>
        <begin position="19"/>
        <end position="34"/>
    </location>
</feature>
<dbReference type="InterPro" id="IPR002575">
    <property type="entry name" value="Aminoglycoside_PTrfase"/>
</dbReference>
<sequence>NRVYHLHKSNPVAKKRPRKPETSIKDAFKEKENEAVSNSVNTPRENNPLCLLPRRPWVSKQQAVTLATNLFNLRILDDSSVKELDGYDDRNFFVRGLLITEGKDNEKLPSHEYVLKVVNHMDSNHEGLMKTQSDVMSFLQSRDHACPVPVPSIYDTTFVMCKIPKVAPPDIVTMETNELADKEEIEIYNGEEYSKEAYYVCAVRLLTFVPGQMLHEIPLNTQLCFDAGFALGRLHQDLKDFGCPKLGRDDLAWNLATTGEKIEPFLDALNDHHFIEMVQEVCESFRENVTPKMHLLPKQVIHGDANYTNMLLVRRSDNDANLAADFGFIDFSDINYSCRVFDLAISLTYCLNHPNALNCEESRMAAGHFFAGYYSVNPLSNEEIELLPVLIASRFCQTLVYGAFTNTYLDPGNSYLMETSTHGWKNFEAFWKTPKDEVLKMWLQLTNQNNYN</sequence>
<evidence type="ECO:0000256" key="5">
    <source>
        <dbReference type="ARBA" id="ARBA00022777"/>
    </source>
</evidence>
<comment type="function">
    <text evidence="7">Catalyzes the GTP-dependent phosphorylation of 5-hydroxy-L-lysine.</text>
</comment>
<evidence type="ECO:0000313" key="13">
    <source>
        <dbReference type="Proteomes" id="UP001159405"/>
    </source>
</evidence>
<dbReference type="Proteomes" id="UP001159405">
    <property type="component" value="Unassembled WGS sequence"/>
</dbReference>
<evidence type="ECO:0000256" key="9">
    <source>
        <dbReference type="ARBA" id="ARBA00040505"/>
    </source>
</evidence>
<evidence type="ECO:0000256" key="7">
    <source>
        <dbReference type="ARBA" id="ARBA00037368"/>
    </source>
</evidence>
<feature type="domain" description="Aminoglycoside phosphotransferase" evidence="11">
    <location>
        <begin position="112"/>
        <end position="359"/>
    </location>
</feature>
<dbReference type="InterPro" id="IPR011009">
    <property type="entry name" value="Kinase-like_dom_sf"/>
</dbReference>
<protein>
    <recommendedName>
        <fullName evidence="9">Hydroxylysine kinase</fullName>
        <ecNumber evidence="8">2.7.1.81</ecNumber>
    </recommendedName>
</protein>
<feature type="region of interest" description="Disordered" evidence="10">
    <location>
        <begin position="1"/>
        <end position="41"/>
    </location>
</feature>
<gene>
    <name evidence="12" type="ORF">PLOB_00018790</name>
</gene>
<evidence type="ECO:0000256" key="8">
    <source>
        <dbReference type="ARBA" id="ARBA00038873"/>
    </source>
</evidence>
<dbReference type="PANTHER" id="PTHR21064">
    <property type="entry name" value="AMINOGLYCOSIDE PHOSPHOTRANSFERASE DOMAIN-CONTAINING PROTEIN-RELATED"/>
    <property type="match status" value="1"/>
</dbReference>
<feature type="non-terminal residue" evidence="12">
    <location>
        <position position="1"/>
    </location>
</feature>
<evidence type="ECO:0000256" key="4">
    <source>
        <dbReference type="ARBA" id="ARBA00022679"/>
    </source>
</evidence>
<organism evidence="12 13">
    <name type="scientific">Porites lobata</name>
    <dbReference type="NCBI Taxonomy" id="104759"/>
    <lineage>
        <taxon>Eukaryota</taxon>
        <taxon>Metazoa</taxon>
        <taxon>Cnidaria</taxon>
        <taxon>Anthozoa</taxon>
        <taxon>Hexacorallia</taxon>
        <taxon>Scleractinia</taxon>
        <taxon>Fungiina</taxon>
        <taxon>Poritidae</taxon>
        <taxon>Porites</taxon>
    </lineage>
</organism>
<keyword evidence="5" id="KW-0418">Kinase</keyword>
<dbReference type="SUPFAM" id="SSF56112">
    <property type="entry name" value="Protein kinase-like (PK-like)"/>
    <property type="match status" value="1"/>
</dbReference>
<evidence type="ECO:0000256" key="2">
    <source>
        <dbReference type="ARBA" id="ARBA00006219"/>
    </source>
</evidence>
<name>A0ABN8NIV4_9CNID</name>
<accession>A0ABN8NIV4</accession>
<dbReference type="Pfam" id="PF01636">
    <property type="entry name" value="APH"/>
    <property type="match status" value="1"/>
</dbReference>
<comment type="similarity">
    <text evidence="2">Belongs to the aminoglycoside phosphotransferase family.</text>
</comment>
<dbReference type="EMBL" id="CALNXK010000022">
    <property type="protein sequence ID" value="CAH3109681.1"/>
    <property type="molecule type" value="Genomic_DNA"/>
</dbReference>
<evidence type="ECO:0000259" key="11">
    <source>
        <dbReference type="Pfam" id="PF01636"/>
    </source>
</evidence>
<dbReference type="InterPro" id="IPR050249">
    <property type="entry name" value="Pseudomonas-type_ThrB"/>
</dbReference>
<dbReference type="EC" id="2.7.1.81" evidence="8"/>
<dbReference type="Gene3D" id="3.90.1200.10">
    <property type="match status" value="1"/>
</dbReference>
<evidence type="ECO:0000313" key="12">
    <source>
        <dbReference type="EMBL" id="CAH3109681.1"/>
    </source>
</evidence>
<feature type="compositionally biased region" description="Basic residues" evidence="10">
    <location>
        <begin position="1"/>
        <end position="18"/>
    </location>
</feature>
<evidence type="ECO:0000256" key="3">
    <source>
        <dbReference type="ARBA" id="ARBA00022490"/>
    </source>
</evidence>
<comment type="catalytic activity">
    <reaction evidence="6">
        <text>(5R)-5-hydroxy-L-lysine + GTP = (5R)-5-phosphooxy-L-lysine + GDP + H(+)</text>
        <dbReference type="Rhea" id="RHEA:19049"/>
        <dbReference type="ChEBI" id="CHEBI:15378"/>
        <dbReference type="ChEBI" id="CHEBI:37565"/>
        <dbReference type="ChEBI" id="CHEBI:57882"/>
        <dbReference type="ChEBI" id="CHEBI:58189"/>
        <dbReference type="ChEBI" id="CHEBI:58357"/>
        <dbReference type="EC" id="2.7.1.81"/>
    </reaction>
</comment>
<comment type="subcellular location">
    <subcellularLocation>
        <location evidence="1">Cytoplasm</location>
    </subcellularLocation>
</comment>
<keyword evidence="3" id="KW-0963">Cytoplasm</keyword>
<keyword evidence="4" id="KW-0808">Transferase</keyword>
<proteinExistence type="inferred from homology"/>
<evidence type="ECO:0000256" key="1">
    <source>
        <dbReference type="ARBA" id="ARBA00004496"/>
    </source>
</evidence>